<dbReference type="STRING" id="426355.Mrad2831_4009"/>
<feature type="domain" description="EamA" evidence="8">
    <location>
        <begin position="179"/>
        <end position="307"/>
    </location>
</feature>
<dbReference type="EMBL" id="CP001001">
    <property type="protein sequence ID" value="ACB25983.1"/>
    <property type="molecule type" value="Genomic_DNA"/>
</dbReference>
<proteinExistence type="predicted"/>
<evidence type="ECO:0000256" key="4">
    <source>
        <dbReference type="ARBA" id="ARBA00022989"/>
    </source>
</evidence>
<feature type="compositionally biased region" description="Basic and acidic residues" evidence="6">
    <location>
        <begin position="361"/>
        <end position="372"/>
    </location>
</feature>
<accession>B1M072</accession>
<feature type="compositionally biased region" description="Basic and acidic residues" evidence="6">
    <location>
        <begin position="324"/>
        <end position="347"/>
    </location>
</feature>
<dbReference type="eggNOG" id="COG0697">
    <property type="taxonomic scope" value="Bacteria"/>
</dbReference>
<keyword evidence="2" id="KW-1003">Cell membrane</keyword>
<evidence type="ECO:0000256" key="2">
    <source>
        <dbReference type="ARBA" id="ARBA00022475"/>
    </source>
</evidence>
<evidence type="ECO:0000256" key="5">
    <source>
        <dbReference type="ARBA" id="ARBA00023136"/>
    </source>
</evidence>
<dbReference type="AlphaFoldDB" id="B1M072"/>
<dbReference type="InterPro" id="IPR037185">
    <property type="entry name" value="EmrE-like"/>
</dbReference>
<dbReference type="Pfam" id="PF00892">
    <property type="entry name" value="EamA"/>
    <property type="match status" value="2"/>
</dbReference>
<keyword evidence="4 7" id="KW-1133">Transmembrane helix</keyword>
<dbReference type="GO" id="GO:0005886">
    <property type="term" value="C:plasma membrane"/>
    <property type="evidence" value="ECO:0007669"/>
    <property type="project" value="UniProtKB-SubCell"/>
</dbReference>
<feature type="transmembrane region" description="Helical" evidence="7">
    <location>
        <begin position="152"/>
        <end position="169"/>
    </location>
</feature>
<evidence type="ECO:0000259" key="8">
    <source>
        <dbReference type="Pfam" id="PF00892"/>
    </source>
</evidence>
<dbReference type="KEGG" id="mrd:Mrad2831_4009"/>
<sequence>MQGRGFALRRLLKRCKSEGMKYIHSHLWPGVPLALVSAVLFGASAPFAKLLLGTVSPQLLAGLLYLGAGIGLAIVHVSRATFGVPAQEAPLRRHDLPWLAAVVLFGGLAGPLLLMLGLSHTSAASGSLLLNLEGLATMLIAWVVFRENVDRRLILGAFAMLVGAVVLSWNGEGVRLDAGAALIAAACLAWGIDNNLTRKLSSSDPVVTATIKGVVAGSVNVALALMLGAAMPSLAMIGAAAVVGFLGVGVSLVLFMLALRHLGAARTGAYFSLAPFIGAVIAVGLLGEPVTVQLVVAGALMGMGLWLHLAERHEHAHLHETMEHEHAHVHDEHHQHHHDGPVTEPHSHWHRHEPLRHTHPHYPDLHHQHGHV</sequence>
<feature type="transmembrane region" description="Helical" evidence="7">
    <location>
        <begin position="124"/>
        <end position="145"/>
    </location>
</feature>
<feature type="domain" description="EamA" evidence="8">
    <location>
        <begin position="29"/>
        <end position="168"/>
    </location>
</feature>
<keyword evidence="5 7" id="KW-0472">Membrane</keyword>
<dbReference type="PANTHER" id="PTHR42920">
    <property type="entry name" value="OS03G0707200 PROTEIN-RELATED"/>
    <property type="match status" value="1"/>
</dbReference>
<feature type="transmembrane region" description="Helical" evidence="7">
    <location>
        <begin position="237"/>
        <end position="257"/>
    </location>
</feature>
<evidence type="ECO:0000313" key="10">
    <source>
        <dbReference type="Proteomes" id="UP000006589"/>
    </source>
</evidence>
<dbReference type="Proteomes" id="UP000006589">
    <property type="component" value="Chromosome"/>
</dbReference>
<feature type="transmembrane region" description="Helical" evidence="7">
    <location>
        <begin position="27"/>
        <end position="47"/>
    </location>
</feature>
<feature type="region of interest" description="Disordered" evidence="6">
    <location>
        <begin position="324"/>
        <end position="372"/>
    </location>
</feature>
<feature type="transmembrane region" description="Helical" evidence="7">
    <location>
        <begin position="269"/>
        <end position="286"/>
    </location>
</feature>
<protein>
    <recommendedName>
        <fullName evidence="8">EamA domain-containing protein</fullName>
    </recommendedName>
</protein>
<evidence type="ECO:0000256" key="1">
    <source>
        <dbReference type="ARBA" id="ARBA00004651"/>
    </source>
</evidence>
<feature type="transmembrane region" description="Helical" evidence="7">
    <location>
        <begin position="175"/>
        <end position="192"/>
    </location>
</feature>
<feature type="transmembrane region" description="Helical" evidence="7">
    <location>
        <begin position="213"/>
        <end position="231"/>
    </location>
</feature>
<name>B1M072_METRJ</name>
<feature type="transmembrane region" description="Helical" evidence="7">
    <location>
        <begin position="292"/>
        <end position="309"/>
    </location>
</feature>
<dbReference type="HOGENOM" id="CLU_042632_0_0_5"/>
<dbReference type="InterPro" id="IPR051258">
    <property type="entry name" value="Diverse_Substrate_Transporter"/>
</dbReference>
<dbReference type="InterPro" id="IPR000620">
    <property type="entry name" value="EamA_dom"/>
</dbReference>
<evidence type="ECO:0000256" key="3">
    <source>
        <dbReference type="ARBA" id="ARBA00022692"/>
    </source>
</evidence>
<evidence type="ECO:0000313" key="9">
    <source>
        <dbReference type="EMBL" id="ACB25983.1"/>
    </source>
</evidence>
<organism evidence="9 10">
    <name type="scientific">Methylobacterium radiotolerans (strain ATCC 27329 / DSM 1819 / JCM 2831 / NBRC 15690 / NCIMB 10815 / 0-1)</name>
    <dbReference type="NCBI Taxonomy" id="426355"/>
    <lineage>
        <taxon>Bacteria</taxon>
        <taxon>Pseudomonadati</taxon>
        <taxon>Pseudomonadota</taxon>
        <taxon>Alphaproteobacteria</taxon>
        <taxon>Hyphomicrobiales</taxon>
        <taxon>Methylobacteriaceae</taxon>
        <taxon>Methylobacterium</taxon>
    </lineage>
</organism>
<feature type="compositionally biased region" description="Basic residues" evidence="6">
    <location>
        <begin position="348"/>
        <end position="360"/>
    </location>
</feature>
<feature type="transmembrane region" description="Helical" evidence="7">
    <location>
        <begin position="98"/>
        <end position="118"/>
    </location>
</feature>
<dbReference type="SUPFAM" id="SSF103481">
    <property type="entry name" value="Multidrug resistance efflux transporter EmrE"/>
    <property type="match status" value="2"/>
</dbReference>
<evidence type="ECO:0000256" key="7">
    <source>
        <dbReference type="SAM" id="Phobius"/>
    </source>
</evidence>
<keyword evidence="3 7" id="KW-0812">Transmembrane</keyword>
<gene>
    <name evidence="9" type="ordered locus">Mrad2831_4009</name>
</gene>
<feature type="transmembrane region" description="Helical" evidence="7">
    <location>
        <begin position="59"/>
        <end position="77"/>
    </location>
</feature>
<comment type="subcellular location">
    <subcellularLocation>
        <location evidence="1">Cell membrane</location>
        <topology evidence="1">Multi-pass membrane protein</topology>
    </subcellularLocation>
</comment>
<evidence type="ECO:0000256" key="6">
    <source>
        <dbReference type="SAM" id="MobiDB-lite"/>
    </source>
</evidence>
<dbReference type="PANTHER" id="PTHR42920:SF11">
    <property type="entry name" value="INNER MEMBRANE PROTEIN YTFF"/>
    <property type="match status" value="1"/>
</dbReference>
<reference evidence="9 10" key="1">
    <citation type="submission" date="2008-03" db="EMBL/GenBank/DDBJ databases">
        <title>Complete sequence of chromosome of Methylobacterium radiotolerans JCM 2831.</title>
        <authorList>
            <consortium name="US DOE Joint Genome Institute"/>
            <person name="Copeland A."/>
            <person name="Lucas S."/>
            <person name="Lapidus A."/>
            <person name="Glavina del Rio T."/>
            <person name="Dalin E."/>
            <person name="Tice H."/>
            <person name="Bruce D."/>
            <person name="Goodwin L."/>
            <person name="Pitluck S."/>
            <person name="Kiss H."/>
            <person name="Brettin T."/>
            <person name="Detter J.C."/>
            <person name="Han C."/>
            <person name="Kuske C.R."/>
            <person name="Schmutz J."/>
            <person name="Larimer F."/>
            <person name="Land M."/>
            <person name="Hauser L."/>
            <person name="Kyrpides N."/>
            <person name="Mikhailova N."/>
            <person name="Marx C.J."/>
            <person name="Richardson P."/>
        </authorList>
    </citation>
    <scope>NUCLEOTIDE SEQUENCE [LARGE SCALE GENOMIC DNA]</scope>
    <source>
        <strain evidence="10">ATCC 27329 / DSM 1819 / JCM 2831 / NBRC 15690 / NCIMB 10815 / 0-1</strain>
    </source>
</reference>